<organism evidence="2 3">
    <name type="scientific">Sodaliphilus pleomorphus</name>
    <dbReference type="NCBI Taxonomy" id="2606626"/>
    <lineage>
        <taxon>Bacteria</taxon>
        <taxon>Pseudomonadati</taxon>
        <taxon>Bacteroidota</taxon>
        <taxon>Bacteroidia</taxon>
        <taxon>Bacteroidales</taxon>
        <taxon>Muribaculaceae</taxon>
        <taxon>Sodaliphilus</taxon>
    </lineage>
</organism>
<dbReference type="AlphaFoldDB" id="A0A6L5XCN8"/>
<gene>
    <name evidence="2" type="ORF">FYJ29_00355</name>
</gene>
<protein>
    <submittedName>
        <fullName evidence="2">Uncharacterized protein</fullName>
    </submittedName>
</protein>
<feature type="compositionally biased region" description="Basic and acidic residues" evidence="1">
    <location>
        <begin position="137"/>
        <end position="148"/>
    </location>
</feature>
<dbReference type="Proteomes" id="UP000483362">
    <property type="component" value="Unassembled WGS sequence"/>
</dbReference>
<dbReference type="EMBL" id="VULT01000001">
    <property type="protein sequence ID" value="MSS16232.1"/>
    <property type="molecule type" value="Genomic_DNA"/>
</dbReference>
<proteinExistence type="predicted"/>
<evidence type="ECO:0000256" key="1">
    <source>
        <dbReference type="SAM" id="MobiDB-lite"/>
    </source>
</evidence>
<comment type="caution">
    <text evidence="2">The sequence shown here is derived from an EMBL/GenBank/DDBJ whole genome shotgun (WGS) entry which is preliminary data.</text>
</comment>
<reference evidence="2 3" key="1">
    <citation type="submission" date="2019-08" db="EMBL/GenBank/DDBJ databases">
        <title>In-depth cultivation of the pig gut microbiome towards novel bacterial diversity and tailored functional studies.</title>
        <authorList>
            <person name="Wylensek D."/>
            <person name="Hitch T.C.A."/>
            <person name="Clavel T."/>
        </authorList>
    </citation>
    <scope>NUCLEOTIDE SEQUENCE [LARGE SCALE GENOMIC DNA]</scope>
    <source>
        <strain evidence="2 3">Oil-RF-744-WCA-WT-10</strain>
    </source>
</reference>
<keyword evidence="3" id="KW-1185">Reference proteome</keyword>
<feature type="region of interest" description="Disordered" evidence="1">
    <location>
        <begin position="137"/>
        <end position="167"/>
    </location>
</feature>
<feature type="compositionally biased region" description="Polar residues" evidence="1">
    <location>
        <begin position="264"/>
        <end position="285"/>
    </location>
</feature>
<dbReference type="RefSeq" id="WP_154327981.1">
    <property type="nucleotide sequence ID" value="NZ_CP045696.1"/>
</dbReference>
<sequence>MEDGWIKLHRKMREWQHYQRPSVRLVFEELLFCANTKPAWFHGIKVNRGETMVSIETICAYTGFARATVVAALKILEETKEIKRSKCWRGIRTKIVNFDKYQDNGSSESSTGSSSKTELLIEPQSELQTELLIEPEQELKKDKKEKNNIDANASTSGAAAPDPEMSSQESVDYVGLMKFFNRTMEEAGAIIPRCKSCDGKRREFVRARIREHGLDAVYEMITKASQSDFLNGKSRSGWIADFTWLFRPSNFQKVLEGNYDNRTKNYNGQQNNQPSTGSNPKNTVTGFKVIKAGG</sequence>
<feature type="region of interest" description="Disordered" evidence="1">
    <location>
        <begin position="261"/>
        <end position="285"/>
    </location>
</feature>
<evidence type="ECO:0000313" key="3">
    <source>
        <dbReference type="Proteomes" id="UP000483362"/>
    </source>
</evidence>
<name>A0A6L5XCN8_9BACT</name>
<evidence type="ECO:0000313" key="2">
    <source>
        <dbReference type="EMBL" id="MSS16232.1"/>
    </source>
</evidence>
<accession>A0A6L5XCN8</accession>